<keyword evidence="1" id="KW-0540">Nuclease</keyword>
<dbReference type="EMBL" id="MT144106">
    <property type="protein sequence ID" value="QJA48868.1"/>
    <property type="molecule type" value="Genomic_DNA"/>
</dbReference>
<gene>
    <name evidence="2" type="ORF">MM415B02225_0011</name>
    <name evidence="1" type="ORF">TM448A01175_0023</name>
</gene>
<proteinExistence type="predicted"/>
<reference evidence="1" key="1">
    <citation type="submission" date="2020-03" db="EMBL/GenBank/DDBJ databases">
        <title>The deep terrestrial virosphere.</title>
        <authorList>
            <person name="Holmfeldt K."/>
            <person name="Nilsson E."/>
            <person name="Simone D."/>
            <person name="Lopez-Fernandez M."/>
            <person name="Wu X."/>
            <person name="de Brujin I."/>
            <person name="Lundin D."/>
            <person name="Andersson A."/>
            <person name="Bertilsson S."/>
            <person name="Dopson M."/>
        </authorList>
    </citation>
    <scope>NUCLEOTIDE SEQUENCE</scope>
    <source>
        <strain evidence="2">MM415B02225</strain>
        <strain evidence="1">TM448A01175</strain>
    </source>
</reference>
<dbReference type="AlphaFoldDB" id="A0A6H1ZMX8"/>
<evidence type="ECO:0000313" key="2">
    <source>
        <dbReference type="EMBL" id="QJA85412.1"/>
    </source>
</evidence>
<accession>A0A6H1ZMX8</accession>
<keyword evidence="1" id="KW-0255">Endonuclease</keyword>
<dbReference type="GO" id="GO:0004519">
    <property type="term" value="F:endonuclease activity"/>
    <property type="evidence" value="ECO:0007669"/>
    <property type="project" value="UniProtKB-KW"/>
</dbReference>
<organism evidence="1">
    <name type="scientific">viral metagenome</name>
    <dbReference type="NCBI Taxonomy" id="1070528"/>
    <lineage>
        <taxon>unclassified sequences</taxon>
        <taxon>metagenomes</taxon>
        <taxon>organismal metagenomes</taxon>
    </lineage>
</organism>
<sequence length="98" mass="11445">MKEFRQKKYKIVDDYKLSKGCSICGYNKYSGALDFHHTGDKEFNIGAEVGSKSLKLTKEEMDKCIILCANCHREIHAEYREDIGEFKKEFCINGKRKR</sequence>
<evidence type="ECO:0000313" key="1">
    <source>
        <dbReference type="EMBL" id="QJA48868.1"/>
    </source>
</evidence>
<keyword evidence="1" id="KW-0378">Hydrolase</keyword>
<protein>
    <submittedName>
        <fullName evidence="1">Putative HNH endonuclease</fullName>
    </submittedName>
</protein>
<dbReference type="EMBL" id="MT142572">
    <property type="protein sequence ID" value="QJA85412.1"/>
    <property type="molecule type" value="Genomic_DNA"/>
</dbReference>
<name>A0A6H1ZMX8_9ZZZZ</name>